<sequence>MDQEEEKEIGSQKGSGEDGDSSKREIPATQSCDEEDSNTSDSDSDNRDDGDDSESESDASSIESSSPYVSCIQETQLSPDGTCIFTTDYSRAFSTYVIDEDILEEPGTRQLKPYSRFTSADPIRAFAVNPYFSLSDMQSATVLLSRRDQYITLHNVLWDYSNNGESKHDASSSKPIDASTKLANYKLIYHSTEAVIAPLSLTFTRDATHFLAGHKNAISIFDVNYQDKPISEIKTIPTRKLKAGGHGYKGEVTALSISSATGMLAAGTRTRHVALYGAEGLGECITNFALPRNLDTTAEPWKRMGTGVTELKWSPCGKYLYIAERMSDSIFVYDVRNFAVGLRYCVGRGAMTNQKLGLDVWSSGDGSHEVWAGSMNGTVAVWKNPHLGHGALQPDEVLSVGNAPVAGTLVHPTGSIAVSAMGCVKPGGDEEPVEGKARGGNGWLPKYNDWGRLDLLALCS</sequence>
<dbReference type="AlphaFoldDB" id="A0A6A5Y0N1"/>
<keyword evidence="3" id="KW-1185">Reference proteome</keyword>
<dbReference type="Proteomes" id="UP000799778">
    <property type="component" value="Unassembled WGS sequence"/>
</dbReference>
<evidence type="ECO:0000313" key="3">
    <source>
        <dbReference type="Proteomes" id="UP000799778"/>
    </source>
</evidence>
<dbReference type="OrthoDB" id="239865at2759"/>
<dbReference type="SUPFAM" id="SSF50978">
    <property type="entry name" value="WD40 repeat-like"/>
    <property type="match status" value="1"/>
</dbReference>
<evidence type="ECO:0000256" key="1">
    <source>
        <dbReference type="SAM" id="MobiDB-lite"/>
    </source>
</evidence>
<dbReference type="InterPro" id="IPR015943">
    <property type="entry name" value="WD40/YVTN_repeat-like_dom_sf"/>
</dbReference>
<organism evidence="2 3">
    <name type="scientific">Aaosphaeria arxii CBS 175.79</name>
    <dbReference type="NCBI Taxonomy" id="1450172"/>
    <lineage>
        <taxon>Eukaryota</taxon>
        <taxon>Fungi</taxon>
        <taxon>Dikarya</taxon>
        <taxon>Ascomycota</taxon>
        <taxon>Pezizomycotina</taxon>
        <taxon>Dothideomycetes</taxon>
        <taxon>Pleosporomycetidae</taxon>
        <taxon>Pleosporales</taxon>
        <taxon>Pleosporales incertae sedis</taxon>
        <taxon>Aaosphaeria</taxon>
    </lineage>
</organism>
<protein>
    <recommendedName>
        <fullName evidence="4">WD40 repeat-like protein</fullName>
    </recommendedName>
</protein>
<dbReference type="InterPro" id="IPR051150">
    <property type="entry name" value="SWT21/TCAB1_mRNA_Telomere"/>
</dbReference>
<feature type="compositionally biased region" description="Acidic residues" evidence="1">
    <location>
        <begin position="32"/>
        <end position="57"/>
    </location>
</feature>
<dbReference type="EMBL" id="ML978067">
    <property type="protein sequence ID" value="KAF2018753.1"/>
    <property type="molecule type" value="Genomic_DNA"/>
</dbReference>
<feature type="region of interest" description="Disordered" evidence="1">
    <location>
        <begin position="1"/>
        <end position="68"/>
    </location>
</feature>
<dbReference type="PANTHER" id="PTHR13211:SF0">
    <property type="entry name" value="TELOMERASE CAJAL BODY PROTEIN 1"/>
    <property type="match status" value="1"/>
</dbReference>
<evidence type="ECO:0008006" key="4">
    <source>
        <dbReference type="Google" id="ProtNLM"/>
    </source>
</evidence>
<dbReference type="GeneID" id="54284345"/>
<proteinExistence type="predicted"/>
<dbReference type="InterPro" id="IPR036322">
    <property type="entry name" value="WD40_repeat_dom_sf"/>
</dbReference>
<reference evidence="2" key="1">
    <citation type="journal article" date="2020" name="Stud. Mycol.">
        <title>101 Dothideomycetes genomes: a test case for predicting lifestyles and emergence of pathogens.</title>
        <authorList>
            <person name="Haridas S."/>
            <person name="Albert R."/>
            <person name="Binder M."/>
            <person name="Bloem J."/>
            <person name="Labutti K."/>
            <person name="Salamov A."/>
            <person name="Andreopoulos B."/>
            <person name="Baker S."/>
            <person name="Barry K."/>
            <person name="Bills G."/>
            <person name="Bluhm B."/>
            <person name="Cannon C."/>
            <person name="Castanera R."/>
            <person name="Culley D."/>
            <person name="Daum C."/>
            <person name="Ezra D."/>
            <person name="Gonzalez J."/>
            <person name="Henrissat B."/>
            <person name="Kuo A."/>
            <person name="Liang C."/>
            <person name="Lipzen A."/>
            <person name="Lutzoni F."/>
            <person name="Magnuson J."/>
            <person name="Mondo S."/>
            <person name="Nolan M."/>
            <person name="Ohm R."/>
            <person name="Pangilinan J."/>
            <person name="Park H.-J."/>
            <person name="Ramirez L."/>
            <person name="Alfaro M."/>
            <person name="Sun H."/>
            <person name="Tritt A."/>
            <person name="Yoshinaga Y."/>
            <person name="Zwiers L.-H."/>
            <person name="Turgeon B."/>
            <person name="Goodwin S."/>
            <person name="Spatafora J."/>
            <person name="Crous P."/>
            <person name="Grigoriev I."/>
        </authorList>
    </citation>
    <scope>NUCLEOTIDE SEQUENCE</scope>
    <source>
        <strain evidence="2">CBS 175.79</strain>
    </source>
</reference>
<dbReference type="Gene3D" id="2.130.10.10">
    <property type="entry name" value="YVTN repeat-like/Quinoprotein amine dehydrogenase"/>
    <property type="match status" value="1"/>
</dbReference>
<dbReference type="RefSeq" id="XP_033387092.1">
    <property type="nucleotide sequence ID" value="XM_033526948.1"/>
</dbReference>
<gene>
    <name evidence="2" type="ORF">BU24DRAFT_418303</name>
</gene>
<accession>A0A6A5Y0N1</accession>
<name>A0A6A5Y0N1_9PLEO</name>
<evidence type="ECO:0000313" key="2">
    <source>
        <dbReference type="EMBL" id="KAF2018753.1"/>
    </source>
</evidence>
<dbReference type="PANTHER" id="PTHR13211">
    <property type="entry name" value="TELOMERASE CAJAL BODY PROTEIN 1"/>
    <property type="match status" value="1"/>
</dbReference>